<dbReference type="Gene3D" id="3.40.50.300">
    <property type="entry name" value="P-loop containing nucleotide triphosphate hydrolases"/>
    <property type="match status" value="1"/>
</dbReference>
<evidence type="ECO:0000256" key="7">
    <source>
        <dbReference type="ARBA" id="ARBA00022777"/>
    </source>
</evidence>
<comment type="similarity">
    <text evidence="1 10">Belongs to the thymidylate kinase family.</text>
</comment>
<evidence type="ECO:0000256" key="6">
    <source>
        <dbReference type="ARBA" id="ARBA00022741"/>
    </source>
</evidence>
<reference evidence="12" key="1">
    <citation type="journal article" date="2021" name="PeerJ">
        <title>Extensive microbial diversity within the chicken gut microbiome revealed by metagenomics and culture.</title>
        <authorList>
            <person name="Gilroy R."/>
            <person name="Ravi A."/>
            <person name="Getino M."/>
            <person name="Pursley I."/>
            <person name="Horton D.L."/>
            <person name="Alikhan N.F."/>
            <person name="Baker D."/>
            <person name="Gharbi K."/>
            <person name="Hall N."/>
            <person name="Watson M."/>
            <person name="Adriaenssens E.M."/>
            <person name="Foster-Nyarko E."/>
            <person name="Jarju S."/>
            <person name="Secka A."/>
            <person name="Antonio M."/>
            <person name="Oren A."/>
            <person name="Chaudhuri R.R."/>
            <person name="La Ragione R."/>
            <person name="Hildebrand F."/>
            <person name="Pallen M.J."/>
        </authorList>
    </citation>
    <scope>NUCLEOTIDE SEQUENCE</scope>
    <source>
        <strain evidence="12">ChiW7-2402</strain>
    </source>
</reference>
<keyword evidence="7 10" id="KW-0418">Kinase</keyword>
<dbReference type="InterPro" id="IPR018095">
    <property type="entry name" value="Thymidylate_kin_CS"/>
</dbReference>
<dbReference type="GO" id="GO:0004798">
    <property type="term" value="F:dTMP kinase activity"/>
    <property type="evidence" value="ECO:0007669"/>
    <property type="project" value="UniProtKB-UniRule"/>
</dbReference>
<dbReference type="NCBIfam" id="TIGR00041">
    <property type="entry name" value="DTMP_kinase"/>
    <property type="match status" value="1"/>
</dbReference>
<keyword evidence="4 10" id="KW-0808">Transferase</keyword>
<reference evidence="12" key="2">
    <citation type="submission" date="2021-04" db="EMBL/GenBank/DDBJ databases">
        <authorList>
            <person name="Gilroy R."/>
        </authorList>
    </citation>
    <scope>NUCLEOTIDE SEQUENCE</scope>
    <source>
        <strain evidence="12">ChiW7-2402</strain>
    </source>
</reference>
<dbReference type="InterPro" id="IPR018094">
    <property type="entry name" value="Thymidylate_kinase"/>
</dbReference>
<gene>
    <name evidence="10 12" type="primary">tmk</name>
    <name evidence="12" type="ORF">H9964_02285</name>
</gene>
<evidence type="ECO:0000256" key="5">
    <source>
        <dbReference type="ARBA" id="ARBA00022727"/>
    </source>
</evidence>
<evidence type="ECO:0000313" key="12">
    <source>
        <dbReference type="EMBL" id="HIZ72392.1"/>
    </source>
</evidence>
<evidence type="ECO:0000256" key="3">
    <source>
        <dbReference type="ARBA" id="ARBA00017144"/>
    </source>
</evidence>
<evidence type="ECO:0000313" key="13">
    <source>
        <dbReference type="Proteomes" id="UP000824102"/>
    </source>
</evidence>
<comment type="caution">
    <text evidence="12">The sequence shown here is derived from an EMBL/GenBank/DDBJ whole genome shotgun (WGS) entry which is preliminary data.</text>
</comment>
<feature type="binding site" evidence="10">
    <location>
        <begin position="13"/>
        <end position="20"/>
    </location>
    <ligand>
        <name>ATP</name>
        <dbReference type="ChEBI" id="CHEBI:30616"/>
    </ligand>
</feature>
<sequence>MEQERGKFIVFEGADGSGKSTQLKQLGKYLKGKGIPVYTTCEPTDSPFGAVLRSCLTGRIETNEHTVAALFAADRLDHIFNSVNGILAKLGQGITVLCDRFYLSSLAYNGGMVSPEWVQMLNEPAMEAARPDLTIFLDLSTEESFRRVARRGETERYETLERQRLIRERYFRLFEERRERDHIVVIESDEDKDVTQANIRAIVDALFSGGNA</sequence>
<proteinExistence type="inferred from homology"/>
<dbReference type="HAMAP" id="MF_00165">
    <property type="entry name" value="Thymidylate_kinase"/>
    <property type="match status" value="1"/>
</dbReference>
<comment type="function">
    <text evidence="10">Phosphorylation of dTMP to form dTDP in both de novo and salvage pathways of dTTP synthesis.</text>
</comment>
<evidence type="ECO:0000256" key="4">
    <source>
        <dbReference type="ARBA" id="ARBA00022679"/>
    </source>
</evidence>
<protein>
    <recommendedName>
        <fullName evidence="3 10">Thymidylate kinase</fullName>
        <ecNumber evidence="2 10">2.7.4.9</ecNumber>
    </recommendedName>
    <alternativeName>
        <fullName evidence="10">dTMP kinase</fullName>
    </alternativeName>
</protein>
<evidence type="ECO:0000256" key="10">
    <source>
        <dbReference type="HAMAP-Rule" id="MF_00165"/>
    </source>
</evidence>
<dbReference type="EC" id="2.7.4.9" evidence="2 10"/>
<keyword evidence="8 10" id="KW-0067">ATP-binding</keyword>
<evidence type="ECO:0000256" key="9">
    <source>
        <dbReference type="ARBA" id="ARBA00048743"/>
    </source>
</evidence>
<accession>A0A9D2G4Q3</accession>
<evidence type="ECO:0000259" key="11">
    <source>
        <dbReference type="Pfam" id="PF02223"/>
    </source>
</evidence>
<keyword evidence="6 10" id="KW-0547">Nucleotide-binding</keyword>
<dbReference type="SUPFAM" id="SSF52540">
    <property type="entry name" value="P-loop containing nucleoside triphosphate hydrolases"/>
    <property type="match status" value="1"/>
</dbReference>
<feature type="domain" description="Thymidylate kinase-like" evidence="11">
    <location>
        <begin position="11"/>
        <end position="189"/>
    </location>
</feature>
<dbReference type="Pfam" id="PF02223">
    <property type="entry name" value="Thymidylate_kin"/>
    <property type="match status" value="1"/>
</dbReference>
<name>A0A9D2G4Q3_9FIRM</name>
<dbReference type="GO" id="GO:0006233">
    <property type="term" value="P:dTDP biosynthetic process"/>
    <property type="evidence" value="ECO:0007669"/>
    <property type="project" value="InterPro"/>
</dbReference>
<dbReference type="CDD" id="cd01672">
    <property type="entry name" value="TMPK"/>
    <property type="match status" value="1"/>
</dbReference>
<evidence type="ECO:0000256" key="1">
    <source>
        <dbReference type="ARBA" id="ARBA00009776"/>
    </source>
</evidence>
<dbReference type="PANTHER" id="PTHR10344">
    <property type="entry name" value="THYMIDYLATE KINASE"/>
    <property type="match status" value="1"/>
</dbReference>
<dbReference type="EMBL" id="DXBB01000043">
    <property type="protein sequence ID" value="HIZ72392.1"/>
    <property type="molecule type" value="Genomic_DNA"/>
</dbReference>
<dbReference type="Proteomes" id="UP000824102">
    <property type="component" value="Unassembled WGS sequence"/>
</dbReference>
<dbReference type="GO" id="GO:0006235">
    <property type="term" value="P:dTTP biosynthetic process"/>
    <property type="evidence" value="ECO:0007669"/>
    <property type="project" value="UniProtKB-UniRule"/>
</dbReference>
<dbReference type="InterPro" id="IPR027417">
    <property type="entry name" value="P-loop_NTPase"/>
</dbReference>
<dbReference type="AlphaFoldDB" id="A0A9D2G4Q3"/>
<evidence type="ECO:0000256" key="2">
    <source>
        <dbReference type="ARBA" id="ARBA00012980"/>
    </source>
</evidence>
<dbReference type="InterPro" id="IPR039430">
    <property type="entry name" value="Thymidylate_kin-like_dom"/>
</dbReference>
<dbReference type="GO" id="GO:0005737">
    <property type="term" value="C:cytoplasm"/>
    <property type="evidence" value="ECO:0007669"/>
    <property type="project" value="TreeGrafter"/>
</dbReference>
<dbReference type="PANTHER" id="PTHR10344:SF4">
    <property type="entry name" value="UMP-CMP KINASE 2, MITOCHONDRIAL"/>
    <property type="match status" value="1"/>
</dbReference>
<comment type="catalytic activity">
    <reaction evidence="9 10">
        <text>dTMP + ATP = dTDP + ADP</text>
        <dbReference type="Rhea" id="RHEA:13517"/>
        <dbReference type="ChEBI" id="CHEBI:30616"/>
        <dbReference type="ChEBI" id="CHEBI:58369"/>
        <dbReference type="ChEBI" id="CHEBI:63528"/>
        <dbReference type="ChEBI" id="CHEBI:456216"/>
        <dbReference type="EC" id="2.7.4.9"/>
    </reaction>
</comment>
<dbReference type="GO" id="GO:0006227">
    <property type="term" value="P:dUDP biosynthetic process"/>
    <property type="evidence" value="ECO:0007669"/>
    <property type="project" value="TreeGrafter"/>
</dbReference>
<dbReference type="PROSITE" id="PS01331">
    <property type="entry name" value="THYMIDYLATE_KINASE"/>
    <property type="match status" value="1"/>
</dbReference>
<dbReference type="GO" id="GO:0005524">
    <property type="term" value="F:ATP binding"/>
    <property type="evidence" value="ECO:0007669"/>
    <property type="project" value="UniProtKB-UniRule"/>
</dbReference>
<organism evidence="12 13">
    <name type="scientific">Candidatus Gallimonas intestinavium</name>
    <dbReference type="NCBI Taxonomy" id="2838603"/>
    <lineage>
        <taxon>Bacteria</taxon>
        <taxon>Bacillati</taxon>
        <taxon>Bacillota</taxon>
        <taxon>Clostridia</taxon>
        <taxon>Candidatus Gallimonas</taxon>
    </lineage>
</organism>
<keyword evidence="5 10" id="KW-0545">Nucleotide biosynthesis</keyword>
<evidence type="ECO:0000256" key="8">
    <source>
        <dbReference type="ARBA" id="ARBA00022840"/>
    </source>
</evidence>